<accession>A0A4U1EY78</accession>
<keyword evidence="8" id="KW-1133">Transmembrane helix</keyword>
<keyword evidence="5 7" id="KW-0378">Hydrolase</keyword>
<keyword evidence="4 7" id="KW-0833">Ubl conjugation pathway</keyword>
<comment type="caution">
    <text evidence="10">The sequence shown here is derived from an EMBL/GenBank/DDBJ whole genome shotgun (WGS) entry which is preliminary data.</text>
</comment>
<dbReference type="CDD" id="cd02662">
    <property type="entry name" value="Peptidase_C19F"/>
    <property type="match status" value="1"/>
</dbReference>
<protein>
    <recommendedName>
        <fullName evidence="7">Ubiquitin carboxyl-terminal hydrolase</fullName>
        <ecNumber evidence="7">3.4.19.12</ecNumber>
    </recommendedName>
</protein>
<dbReference type="InterPro" id="IPR018200">
    <property type="entry name" value="USP_CS"/>
</dbReference>
<dbReference type="EC" id="3.4.19.12" evidence="7"/>
<dbReference type="SUPFAM" id="SSF54001">
    <property type="entry name" value="Cysteine proteinases"/>
    <property type="match status" value="1"/>
</dbReference>
<dbReference type="GO" id="GO:0016579">
    <property type="term" value="P:protein deubiquitination"/>
    <property type="evidence" value="ECO:0007669"/>
    <property type="project" value="InterPro"/>
</dbReference>
<evidence type="ECO:0000256" key="2">
    <source>
        <dbReference type="ARBA" id="ARBA00009085"/>
    </source>
</evidence>
<dbReference type="PANTHER" id="PTHR24006:SF888">
    <property type="entry name" value="UBIQUITIN CARBOXYL-TERMINAL HYDROLASE 30"/>
    <property type="match status" value="1"/>
</dbReference>
<dbReference type="Proteomes" id="UP000308365">
    <property type="component" value="Unassembled WGS sequence"/>
</dbReference>
<keyword evidence="8" id="KW-0812">Transmembrane</keyword>
<dbReference type="InterPro" id="IPR028889">
    <property type="entry name" value="USP"/>
</dbReference>
<evidence type="ECO:0000256" key="8">
    <source>
        <dbReference type="SAM" id="Phobius"/>
    </source>
</evidence>
<evidence type="ECO:0000256" key="6">
    <source>
        <dbReference type="ARBA" id="ARBA00022807"/>
    </source>
</evidence>
<dbReference type="GO" id="GO:0005829">
    <property type="term" value="C:cytosol"/>
    <property type="evidence" value="ECO:0007669"/>
    <property type="project" value="TreeGrafter"/>
</dbReference>
<evidence type="ECO:0000256" key="4">
    <source>
        <dbReference type="ARBA" id="ARBA00022786"/>
    </source>
</evidence>
<dbReference type="Gene3D" id="3.90.70.10">
    <property type="entry name" value="Cysteine proteinases"/>
    <property type="match status" value="1"/>
</dbReference>
<comment type="catalytic activity">
    <reaction evidence="1 7">
        <text>Thiol-dependent hydrolysis of ester, thioester, amide, peptide and isopeptide bonds formed by the C-terminal Gly of ubiquitin (a 76-residue protein attached to proteins as an intracellular targeting signal).</text>
        <dbReference type="EC" id="3.4.19.12"/>
    </reaction>
</comment>
<dbReference type="InterPro" id="IPR038765">
    <property type="entry name" value="Papain-like_cys_pep_sf"/>
</dbReference>
<evidence type="ECO:0000259" key="9">
    <source>
        <dbReference type="PROSITE" id="PS50235"/>
    </source>
</evidence>
<feature type="domain" description="USP" evidence="9">
    <location>
        <begin position="59"/>
        <end position="446"/>
    </location>
</feature>
<dbReference type="GO" id="GO:0004843">
    <property type="term" value="F:cysteine-type deubiquitinase activity"/>
    <property type="evidence" value="ECO:0007669"/>
    <property type="project" value="UniProtKB-UniRule"/>
</dbReference>
<reference evidence="11" key="1">
    <citation type="journal article" date="2019" name="IScience">
        <title>Narwhal Genome Reveals Long-Term Low Genetic Diversity despite Current Large Abundance Size.</title>
        <authorList>
            <person name="Westbury M.V."/>
            <person name="Petersen B."/>
            <person name="Garde E."/>
            <person name="Heide-Jorgensen M.P."/>
            <person name="Lorenzen E.D."/>
        </authorList>
    </citation>
    <scope>NUCLEOTIDE SEQUENCE [LARGE SCALE GENOMIC DNA]</scope>
</reference>
<dbReference type="PROSITE" id="PS00972">
    <property type="entry name" value="USP_1"/>
    <property type="match status" value="1"/>
</dbReference>
<name>A0A4U1EY78_MONMO</name>
<dbReference type="GO" id="GO:0006508">
    <property type="term" value="P:proteolysis"/>
    <property type="evidence" value="ECO:0007669"/>
    <property type="project" value="UniProtKB-KW"/>
</dbReference>
<dbReference type="PROSITE" id="PS00973">
    <property type="entry name" value="USP_2"/>
    <property type="match status" value="1"/>
</dbReference>
<dbReference type="InterPro" id="IPR001394">
    <property type="entry name" value="Peptidase_C19_UCH"/>
</dbReference>
<evidence type="ECO:0000256" key="5">
    <source>
        <dbReference type="ARBA" id="ARBA00022801"/>
    </source>
</evidence>
<evidence type="ECO:0000256" key="3">
    <source>
        <dbReference type="ARBA" id="ARBA00022670"/>
    </source>
</evidence>
<comment type="similarity">
    <text evidence="2 7">Belongs to the peptidase C19 family.</text>
</comment>
<dbReference type="EMBL" id="RWIC01000646">
    <property type="protein sequence ID" value="TKC41407.1"/>
    <property type="molecule type" value="Genomic_DNA"/>
</dbReference>
<feature type="transmembrane region" description="Helical" evidence="8">
    <location>
        <begin position="26"/>
        <end position="44"/>
    </location>
</feature>
<dbReference type="AlphaFoldDB" id="A0A4U1EY78"/>
<dbReference type="PANTHER" id="PTHR24006">
    <property type="entry name" value="UBIQUITIN CARBOXYL-TERMINAL HYDROLASE"/>
    <property type="match status" value="1"/>
</dbReference>
<dbReference type="Pfam" id="PF00443">
    <property type="entry name" value="UCH"/>
    <property type="match status" value="1"/>
</dbReference>
<sequence length="461" mass="52129">MTAADRAIQRFLRTGAAVRYKLMKNWGVIGGIAAALAAGIYVIWGPITERKKRRKGLVPGLVNLGNTCFMNSLLQGLSACPTFIKWLEEFTTQYTRGQEESPQHQRLSLTLLHLLKALSCQEVTDEEVLDASCLLDVLRMYRWQISSFEEQDAHELFHVITSSLEDERDHQPRVTHLFDVHSLESPVRFDTFDSLSLSIPAATWGHPLTLDHCLHHFISSESVRDVVCDNCTKIEAKGTLNGEKVEHQRTTFVKQLKLGKLPQCLCIHLQRLSWSSHGTPLKRHEHVQFNEFLMMDIYKYHLLGHKPVHRSPELHEKAGPALELQDGPAAPKPVRSHPGGPKTQIFMNGTCSPSFLPTLPTPMAFPLPAVPDYSSSTYLFQLVAVVVHHGDMHSGHFVTYRRSPPSAKNPLSTSNQWLWISDDTVRKASLQEVLSSSAYLLFYERVLSKMQHQSQECKSEE</sequence>
<evidence type="ECO:0000313" key="10">
    <source>
        <dbReference type="EMBL" id="TKC41407.1"/>
    </source>
</evidence>
<evidence type="ECO:0000256" key="7">
    <source>
        <dbReference type="RuleBase" id="RU366025"/>
    </source>
</evidence>
<keyword evidence="6 7" id="KW-0788">Thiol protease</keyword>
<keyword evidence="3 7" id="KW-0645">Protease</keyword>
<evidence type="ECO:0000256" key="1">
    <source>
        <dbReference type="ARBA" id="ARBA00000707"/>
    </source>
</evidence>
<dbReference type="GO" id="GO:0005634">
    <property type="term" value="C:nucleus"/>
    <property type="evidence" value="ECO:0007669"/>
    <property type="project" value="TreeGrafter"/>
</dbReference>
<evidence type="ECO:0000313" key="11">
    <source>
        <dbReference type="Proteomes" id="UP000308365"/>
    </source>
</evidence>
<dbReference type="PROSITE" id="PS50235">
    <property type="entry name" value="USP_3"/>
    <property type="match status" value="1"/>
</dbReference>
<proteinExistence type="inferred from homology"/>
<keyword evidence="8" id="KW-0472">Membrane</keyword>
<organism evidence="10 11">
    <name type="scientific">Monodon monoceros</name>
    <name type="common">Narwhal</name>
    <name type="synonym">Ceratodon monodon</name>
    <dbReference type="NCBI Taxonomy" id="40151"/>
    <lineage>
        <taxon>Eukaryota</taxon>
        <taxon>Metazoa</taxon>
        <taxon>Chordata</taxon>
        <taxon>Craniata</taxon>
        <taxon>Vertebrata</taxon>
        <taxon>Euteleostomi</taxon>
        <taxon>Mammalia</taxon>
        <taxon>Eutheria</taxon>
        <taxon>Laurasiatheria</taxon>
        <taxon>Artiodactyla</taxon>
        <taxon>Whippomorpha</taxon>
        <taxon>Cetacea</taxon>
        <taxon>Odontoceti</taxon>
        <taxon>Monodontidae</taxon>
        <taxon>Monodon</taxon>
    </lineage>
</organism>
<comment type="function">
    <text evidence="7">Deubiquitinating enzyme that removes conjugated ubiquitin from specific proteins to regulate different cellular processes.</text>
</comment>
<dbReference type="InterPro" id="IPR050164">
    <property type="entry name" value="Peptidase_C19"/>
</dbReference>
<gene>
    <name evidence="10" type="ORF">EI555_005589</name>
</gene>